<comment type="caution">
    <text evidence="1">The sequence shown here is derived from an EMBL/GenBank/DDBJ whole genome shotgun (WGS) entry which is preliminary data.</text>
</comment>
<evidence type="ECO:0008006" key="3">
    <source>
        <dbReference type="Google" id="ProtNLM"/>
    </source>
</evidence>
<organism evidence="1 2">
    <name type="scientific">Apiospora phragmitis</name>
    <dbReference type="NCBI Taxonomy" id="2905665"/>
    <lineage>
        <taxon>Eukaryota</taxon>
        <taxon>Fungi</taxon>
        <taxon>Dikarya</taxon>
        <taxon>Ascomycota</taxon>
        <taxon>Pezizomycotina</taxon>
        <taxon>Sordariomycetes</taxon>
        <taxon>Xylariomycetidae</taxon>
        <taxon>Amphisphaeriales</taxon>
        <taxon>Apiosporaceae</taxon>
        <taxon>Apiospora</taxon>
    </lineage>
</organism>
<dbReference type="PANTHER" id="PTHR11799:SF30">
    <property type="entry name" value="SERUM PARAOXONASE_ARYLESTERASE 2"/>
    <property type="match status" value="1"/>
</dbReference>
<proteinExistence type="predicted"/>
<accession>A0ABR1VVL3</accession>
<sequence length="403" mass="44548">MALRSTWAFVLVAAISALVYPRIPILWSFYSNQPDRLIQINNIGPSYKVKFADKLRSCEDIILIESRGVAIVACDAGRERWNTVMGIFSPGPVPGAEIYVYDYEQADDDEALTRLQIVDYAPGEDLHTLGLALDEATSSLFIANHRHDGSRVEVFHLDFESHTLRHTHSIQHPLIRGPNSILLVNSREFYVSNDHHFLAKEHLLLSKMETYLGFPIGTLVHVDMSPMLEDPTAAVDAEVVARLPFPNGIELVNETTLAVASSNSASLRLYDVTPPPADSARRHPTLRSSSSIRLPFMPDNLSKSSDGAIIIAGHPHAPSLSTFAATRHICNSPEERAKAEPSLQEFCDKGKAGSWVSQWKQAGVEHLYVGTDYPTSCTAIRDLGRNTGIISGLYARGLLVWRN</sequence>
<protein>
    <recommendedName>
        <fullName evidence="3">Paraoxonase</fullName>
    </recommendedName>
</protein>
<dbReference type="InterPro" id="IPR011042">
    <property type="entry name" value="6-blade_b-propeller_TolB-like"/>
</dbReference>
<dbReference type="PANTHER" id="PTHR11799">
    <property type="entry name" value="PARAOXONASE"/>
    <property type="match status" value="1"/>
</dbReference>
<gene>
    <name evidence="1" type="ORF">PG994_005124</name>
</gene>
<name>A0ABR1VVL3_9PEZI</name>
<dbReference type="RefSeq" id="XP_066718700.1">
    <property type="nucleotide sequence ID" value="XM_066856533.1"/>
</dbReference>
<evidence type="ECO:0000313" key="2">
    <source>
        <dbReference type="Proteomes" id="UP001480595"/>
    </source>
</evidence>
<keyword evidence="2" id="KW-1185">Reference proteome</keyword>
<dbReference type="SUPFAM" id="SSF63829">
    <property type="entry name" value="Calcium-dependent phosphotriesterase"/>
    <property type="match status" value="1"/>
</dbReference>
<dbReference type="InterPro" id="IPR051288">
    <property type="entry name" value="Serum_paraoxonase/arylesterase"/>
</dbReference>
<dbReference type="Proteomes" id="UP001480595">
    <property type="component" value="Unassembled WGS sequence"/>
</dbReference>
<dbReference type="EMBL" id="JAQQWL010000005">
    <property type="protein sequence ID" value="KAK8074225.1"/>
    <property type="molecule type" value="Genomic_DNA"/>
</dbReference>
<reference evidence="1 2" key="1">
    <citation type="submission" date="2023-01" db="EMBL/GenBank/DDBJ databases">
        <title>Analysis of 21 Apiospora genomes using comparative genomics revels a genus with tremendous synthesis potential of carbohydrate active enzymes and secondary metabolites.</title>
        <authorList>
            <person name="Sorensen T."/>
        </authorList>
    </citation>
    <scope>NUCLEOTIDE SEQUENCE [LARGE SCALE GENOMIC DNA]</scope>
    <source>
        <strain evidence="1 2">CBS 135458</strain>
    </source>
</reference>
<dbReference type="GeneID" id="92089596"/>
<dbReference type="Gene3D" id="2.120.10.30">
    <property type="entry name" value="TolB, C-terminal domain"/>
    <property type="match status" value="1"/>
</dbReference>
<evidence type="ECO:0000313" key="1">
    <source>
        <dbReference type="EMBL" id="KAK8074225.1"/>
    </source>
</evidence>